<feature type="transmembrane region" description="Helical" evidence="5">
    <location>
        <begin position="100"/>
        <end position="121"/>
    </location>
</feature>
<name>A0A8V0ZBK6_CHICK</name>
<dbReference type="Gene3D" id="1.20.1250.20">
    <property type="entry name" value="MFS general substrate transporter like domains"/>
    <property type="match status" value="2"/>
</dbReference>
<feature type="transmembrane region" description="Helical" evidence="5">
    <location>
        <begin position="40"/>
        <end position="65"/>
    </location>
</feature>
<dbReference type="Ensembl" id="ENSGALT00010043497.1">
    <property type="protein sequence ID" value="ENSGALP00010025861.1"/>
    <property type="gene ID" value="ENSGALG00010017997.1"/>
</dbReference>
<reference evidence="7" key="2">
    <citation type="submission" date="2025-08" db="UniProtKB">
        <authorList>
            <consortium name="Ensembl"/>
        </authorList>
    </citation>
    <scope>IDENTIFICATION</scope>
    <source>
        <strain evidence="7">broiler</strain>
    </source>
</reference>
<dbReference type="InterPro" id="IPR005829">
    <property type="entry name" value="Sugar_transporter_CS"/>
</dbReference>
<feature type="transmembrane region" description="Helical" evidence="5">
    <location>
        <begin position="163"/>
        <end position="184"/>
    </location>
</feature>
<evidence type="ECO:0000313" key="7">
    <source>
        <dbReference type="Ensembl" id="ENSGALP00010025861.1"/>
    </source>
</evidence>
<reference evidence="7" key="3">
    <citation type="submission" date="2025-09" db="UniProtKB">
        <authorList>
            <consortium name="Ensembl"/>
        </authorList>
    </citation>
    <scope>IDENTIFICATION</scope>
    <source>
        <strain evidence="7">broiler</strain>
    </source>
</reference>
<evidence type="ECO:0000256" key="1">
    <source>
        <dbReference type="ARBA" id="ARBA00004141"/>
    </source>
</evidence>
<keyword evidence="3 5" id="KW-1133">Transmembrane helix</keyword>
<feature type="transmembrane region" description="Helical" evidence="5">
    <location>
        <begin position="487"/>
        <end position="508"/>
    </location>
</feature>
<dbReference type="InterPro" id="IPR020846">
    <property type="entry name" value="MFS_dom"/>
</dbReference>
<evidence type="ECO:0000259" key="6">
    <source>
        <dbReference type="PROSITE" id="PS50850"/>
    </source>
</evidence>
<feature type="transmembrane region" description="Helical" evidence="5">
    <location>
        <begin position="133"/>
        <end position="151"/>
    </location>
</feature>
<feature type="transmembrane region" description="Helical" evidence="5">
    <location>
        <begin position="392"/>
        <end position="416"/>
    </location>
</feature>
<dbReference type="PANTHER" id="PTHR23503:SF25">
    <property type="entry name" value="MAJOR FACILITATOR SUPERFAMILY (MFS) PROFILE DOMAIN-CONTAINING PROTEIN"/>
    <property type="match status" value="1"/>
</dbReference>
<keyword evidence="8" id="KW-1185">Reference proteome</keyword>
<dbReference type="PRINTS" id="PR00171">
    <property type="entry name" value="SUGRTRNSPORT"/>
</dbReference>
<evidence type="ECO:0000256" key="3">
    <source>
        <dbReference type="ARBA" id="ARBA00022989"/>
    </source>
</evidence>
<feature type="transmembrane region" description="Helical" evidence="5">
    <location>
        <begin position="77"/>
        <end position="94"/>
    </location>
</feature>
<sequence length="558" mass="59756">MLYGYNLAVVNSPAVHIKAFYNATWSQRYGHGLPPGPLTLLYSLTVSIFALGGLGGSLLVGMLVARYGRHGTLGRSALLVLLAGGLMAFSRQLAAPEMVIIGRAITGLHSGICLSVVPLYLGEIAPKNLRGFLGLLPSIFICLGVFCAQVLGLPELLGQDRYWPLFLAVVAIPASLQLLLLHCFPESPRFLLIERNDVCGSTEGEGCPGGGTTCGCASSHAILTAHISHITQTFSPTELSHSIFPVPITVVSGHFPGSQGCAAPWLPHAMSMSSHPPAPTALRRFLGTSDVQEVLEEMKEEQRSLSLVQTVSVWQLLQERSVRWQTLSVAVVNVGMQLSGIDAIWFYTNTIFRNAGIPESQIPYTTVGTGAIEVVAGLIGCFTIEKLGRRPLIITGFCAMGTCLAGITGCLLLQAALPWMRYVAVACVVGIIAGFCMGPAGVPFLMTAELFTQSHRSAAYVLGGSLNWLCNFTIGFIFPFLQMSTGAFSYLVFCGVCLLVALYVYLIVPETKNKTFMEISRVFAARQPLAPLCHAGMLRLRGYGAVESSLEGSEHSLP</sequence>
<dbReference type="InterPro" id="IPR045263">
    <property type="entry name" value="GLUT"/>
</dbReference>
<dbReference type="SUPFAM" id="SSF103473">
    <property type="entry name" value="MFS general substrate transporter"/>
    <property type="match status" value="1"/>
</dbReference>
<evidence type="ECO:0000256" key="4">
    <source>
        <dbReference type="ARBA" id="ARBA00023136"/>
    </source>
</evidence>
<dbReference type="AlphaFoldDB" id="A0A8V0ZBK6"/>
<dbReference type="PROSITE" id="PS50850">
    <property type="entry name" value="MFS"/>
    <property type="match status" value="1"/>
</dbReference>
<dbReference type="GO" id="GO:0022857">
    <property type="term" value="F:transmembrane transporter activity"/>
    <property type="evidence" value="ECO:0007669"/>
    <property type="project" value="InterPro"/>
</dbReference>
<feature type="domain" description="Major facilitator superfamily (MFS) profile" evidence="6">
    <location>
        <begin position="1"/>
        <end position="512"/>
    </location>
</feature>
<dbReference type="InterPro" id="IPR005828">
    <property type="entry name" value="MFS_sugar_transport-like"/>
</dbReference>
<dbReference type="InterPro" id="IPR036259">
    <property type="entry name" value="MFS_trans_sf"/>
</dbReference>
<dbReference type="InterPro" id="IPR003663">
    <property type="entry name" value="Sugar/inositol_transpt"/>
</dbReference>
<evidence type="ECO:0000256" key="5">
    <source>
        <dbReference type="SAM" id="Phobius"/>
    </source>
</evidence>
<accession>A0A8V0ZBK6</accession>
<dbReference type="Proteomes" id="UP000000539">
    <property type="component" value="Chromosome 6"/>
</dbReference>
<dbReference type="PROSITE" id="PS00217">
    <property type="entry name" value="SUGAR_TRANSPORT_2"/>
    <property type="match status" value="1"/>
</dbReference>
<dbReference type="GO" id="GO:0016020">
    <property type="term" value="C:membrane"/>
    <property type="evidence" value="ECO:0007669"/>
    <property type="project" value="UniProtKB-SubCell"/>
</dbReference>
<dbReference type="OrthoDB" id="4540492at2759"/>
<dbReference type="GeneTree" id="ENSGT00940000164095"/>
<keyword evidence="4 5" id="KW-0472">Membrane</keyword>
<proteinExistence type="predicted"/>
<gene>
    <name evidence="7" type="primary">SLC2A9L</name>
</gene>
<evidence type="ECO:0000313" key="8">
    <source>
        <dbReference type="Proteomes" id="UP000000539"/>
    </source>
</evidence>
<keyword evidence="2 5" id="KW-0812">Transmembrane</keyword>
<feature type="transmembrane region" description="Helical" evidence="5">
    <location>
        <begin position="458"/>
        <end position="481"/>
    </location>
</feature>
<evidence type="ECO:0000256" key="2">
    <source>
        <dbReference type="ARBA" id="ARBA00022692"/>
    </source>
</evidence>
<comment type="subcellular location">
    <subcellularLocation>
        <location evidence="1">Membrane</location>
        <topology evidence="1">Multi-pass membrane protein</topology>
    </subcellularLocation>
</comment>
<dbReference type="PANTHER" id="PTHR23503">
    <property type="entry name" value="SOLUTE CARRIER FAMILY 2"/>
    <property type="match status" value="1"/>
</dbReference>
<reference evidence="7" key="1">
    <citation type="submission" date="2020-11" db="EMBL/GenBank/DDBJ databases">
        <title>Gallus gallus (Chicken) genome, bGalGal1, GRCg7b, maternal haplotype autosomes + Z &amp; W.</title>
        <authorList>
            <person name="Warren W."/>
            <person name="Formenti G."/>
            <person name="Fedrigo O."/>
            <person name="Haase B."/>
            <person name="Mountcastle J."/>
            <person name="Balacco J."/>
            <person name="Tracey A."/>
            <person name="Schneider V."/>
            <person name="Okimoto R."/>
            <person name="Cheng H."/>
            <person name="Hawken R."/>
            <person name="Howe K."/>
            <person name="Jarvis E.D."/>
        </authorList>
    </citation>
    <scope>NUCLEOTIDE SEQUENCE [LARGE SCALE GENOMIC DNA]</scope>
    <source>
        <strain evidence="7">Broiler</strain>
    </source>
</reference>
<feature type="transmembrane region" description="Helical" evidence="5">
    <location>
        <begin position="422"/>
        <end position="446"/>
    </location>
</feature>
<protein>
    <recommendedName>
        <fullName evidence="6">Major facilitator superfamily (MFS) profile domain-containing protein</fullName>
    </recommendedName>
</protein>
<organism evidence="7 8">
    <name type="scientific">Gallus gallus</name>
    <name type="common">Chicken</name>
    <dbReference type="NCBI Taxonomy" id="9031"/>
    <lineage>
        <taxon>Eukaryota</taxon>
        <taxon>Metazoa</taxon>
        <taxon>Chordata</taxon>
        <taxon>Craniata</taxon>
        <taxon>Vertebrata</taxon>
        <taxon>Euteleostomi</taxon>
        <taxon>Archelosauria</taxon>
        <taxon>Archosauria</taxon>
        <taxon>Dinosauria</taxon>
        <taxon>Saurischia</taxon>
        <taxon>Theropoda</taxon>
        <taxon>Coelurosauria</taxon>
        <taxon>Aves</taxon>
        <taxon>Neognathae</taxon>
        <taxon>Galloanserae</taxon>
        <taxon>Galliformes</taxon>
        <taxon>Phasianidae</taxon>
        <taxon>Phasianinae</taxon>
        <taxon>Gallus</taxon>
    </lineage>
</organism>
<dbReference type="Pfam" id="PF00083">
    <property type="entry name" value="Sugar_tr"/>
    <property type="match status" value="2"/>
</dbReference>